<evidence type="ECO:0000313" key="1">
    <source>
        <dbReference type="EMBL" id="AYV75239.1"/>
    </source>
</evidence>
<accession>A0A3G4ZP51</accession>
<sequence length="38" mass="4563">MNLVQLFIGIYKKNIEKQSAYKFHRKIDYPILIHTEAV</sequence>
<organism evidence="1">
    <name type="scientific">Terrestrivirus sp</name>
    <dbReference type="NCBI Taxonomy" id="2487775"/>
    <lineage>
        <taxon>Viruses</taxon>
        <taxon>Varidnaviria</taxon>
        <taxon>Bamfordvirae</taxon>
        <taxon>Nucleocytoviricota</taxon>
        <taxon>Megaviricetes</taxon>
        <taxon>Imitervirales</taxon>
        <taxon>Mimiviridae</taxon>
        <taxon>Klosneuvirinae</taxon>
    </lineage>
</organism>
<reference evidence="1" key="1">
    <citation type="submission" date="2018-10" db="EMBL/GenBank/DDBJ databases">
        <title>Hidden diversity of soil giant viruses.</title>
        <authorList>
            <person name="Schulz F."/>
            <person name="Alteio L."/>
            <person name="Goudeau D."/>
            <person name="Ryan E.M."/>
            <person name="Malmstrom R.R."/>
            <person name="Blanchard J."/>
            <person name="Woyke T."/>
        </authorList>
    </citation>
    <scope>NUCLEOTIDE SEQUENCE</scope>
    <source>
        <strain evidence="1">TEV1</strain>
    </source>
</reference>
<protein>
    <submittedName>
        <fullName evidence="1">Uncharacterized protein</fullName>
    </submittedName>
</protein>
<dbReference type="EMBL" id="MK071979">
    <property type="protein sequence ID" value="AYV75239.1"/>
    <property type="molecule type" value="Genomic_DNA"/>
</dbReference>
<proteinExistence type="predicted"/>
<name>A0A3G4ZP51_9VIRU</name>
<gene>
    <name evidence="1" type="ORF">Terrestrivirus1_113</name>
</gene>